<reference evidence="1" key="2">
    <citation type="submission" date="2008-12" db="EMBL/GenBank/DDBJ databases">
        <title>Improved gene annotation of the rice (Oryza sativa) genomes.</title>
        <authorList>
            <person name="Wang J."/>
            <person name="Li R."/>
            <person name="Fan W."/>
            <person name="Huang Q."/>
            <person name="Zhang J."/>
            <person name="Zhou Y."/>
            <person name="Hu Y."/>
            <person name="Zi S."/>
            <person name="Li J."/>
            <person name="Ni P."/>
            <person name="Zheng H."/>
            <person name="Zhang Y."/>
            <person name="Zhao M."/>
            <person name="Hao Q."/>
            <person name="McDermott J."/>
            <person name="Samudrala R."/>
            <person name="Kristiansen K."/>
            <person name="Wong G.K.-S."/>
        </authorList>
    </citation>
    <scope>NUCLEOTIDE SEQUENCE</scope>
</reference>
<reference evidence="1" key="1">
    <citation type="journal article" date="2005" name="PLoS Biol.">
        <title>The genomes of Oryza sativa: a history of duplications.</title>
        <authorList>
            <person name="Yu J."/>
            <person name="Wang J."/>
            <person name="Lin W."/>
            <person name="Li S."/>
            <person name="Li H."/>
            <person name="Zhou J."/>
            <person name="Ni P."/>
            <person name="Dong W."/>
            <person name="Hu S."/>
            <person name="Zeng C."/>
            <person name="Zhang J."/>
            <person name="Zhang Y."/>
            <person name="Li R."/>
            <person name="Xu Z."/>
            <person name="Li S."/>
            <person name="Li X."/>
            <person name="Zheng H."/>
            <person name="Cong L."/>
            <person name="Lin L."/>
            <person name="Yin J."/>
            <person name="Geng J."/>
            <person name="Li G."/>
            <person name="Shi J."/>
            <person name="Liu J."/>
            <person name="Lv H."/>
            <person name="Li J."/>
            <person name="Wang J."/>
            <person name="Deng Y."/>
            <person name="Ran L."/>
            <person name="Shi X."/>
            <person name="Wang X."/>
            <person name="Wu Q."/>
            <person name="Li C."/>
            <person name="Ren X."/>
            <person name="Wang J."/>
            <person name="Wang X."/>
            <person name="Li D."/>
            <person name="Liu D."/>
            <person name="Zhang X."/>
            <person name="Ji Z."/>
            <person name="Zhao W."/>
            <person name="Sun Y."/>
            <person name="Zhang Z."/>
            <person name="Bao J."/>
            <person name="Han Y."/>
            <person name="Dong L."/>
            <person name="Ji J."/>
            <person name="Chen P."/>
            <person name="Wu S."/>
            <person name="Liu J."/>
            <person name="Xiao Y."/>
            <person name="Bu D."/>
            <person name="Tan J."/>
            <person name="Yang L."/>
            <person name="Ye C."/>
            <person name="Zhang J."/>
            <person name="Xu J."/>
            <person name="Zhou Y."/>
            <person name="Yu Y."/>
            <person name="Zhang B."/>
            <person name="Zhuang S."/>
            <person name="Wei H."/>
            <person name="Liu B."/>
            <person name="Lei M."/>
            <person name="Yu H."/>
            <person name="Li Y."/>
            <person name="Xu H."/>
            <person name="Wei S."/>
            <person name="He X."/>
            <person name="Fang L."/>
            <person name="Zhang Z."/>
            <person name="Zhang Y."/>
            <person name="Huang X."/>
            <person name="Su Z."/>
            <person name="Tong W."/>
            <person name="Li J."/>
            <person name="Tong Z."/>
            <person name="Li S."/>
            <person name="Ye J."/>
            <person name="Wang L."/>
            <person name="Fang L."/>
            <person name="Lei T."/>
            <person name="Chen C."/>
            <person name="Chen H."/>
            <person name="Xu Z."/>
            <person name="Li H."/>
            <person name="Huang H."/>
            <person name="Zhang F."/>
            <person name="Xu H."/>
            <person name="Li N."/>
            <person name="Zhao C."/>
            <person name="Li S."/>
            <person name="Dong L."/>
            <person name="Huang Y."/>
            <person name="Li L."/>
            <person name="Xi Y."/>
            <person name="Qi Q."/>
            <person name="Li W."/>
            <person name="Zhang B."/>
            <person name="Hu W."/>
            <person name="Zhang Y."/>
            <person name="Tian X."/>
            <person name="Jiao Y."/>
            <person name="Liang X."/>
            <person name="Jin J."/>
            <person name="Gao L."/>
            <person name="Zheng W."/>
            <person name="Hao B."/>
            <person name="Liu S."/>
            <person name="Wang W."/>
            <person name="Yuan L."/>
            <person name="Cao M."/>
            <person name="McDermott J."/>
            <person name="Samudrala R."/>
            <person name="Wang J."/>
            <person name="Wong G.K."/>
            <person name="Yang H."/>
        </authorList>
    </citation>
    <scope>NUCLEOTIDE SEQUENCE [LARGE SCALE GENOMIC DNA]</scope>
</reference>
<gene>
    <name evidence="1" type="ORF">OsJ_15548</name>
</gene>
<dbReference type="Proteomes" id="UP000007752">
    <property type="component" value="Chromosome 4"/>
</dbReference>
<name>B9FG97_ORYSJ</name>
<protein>
    <submittedName>
        <fullName evidence="1">Uncharacterized protein</fullName>
    </submittedName>
</protein>
<organism evidence="1">
    <name type="scientific">Oryza sativa subsp. japonica</name>
    <name type="common">Rice</name>
    <dbReference type="NCBI Taxonomy" id="39947"/>
    <lineage>
        <taxon>Eukaryota</taxon>
        <taxon>Viridiplantae</taxon>
        <taxon>Streptophyta</taxon>
        <taxon>Embryophyta</taxon>
        <taxon>Tracheophyta</taxon>
        <taxon>Spermatophyta</taxon>
        <taxon>Magnoliopsida</taxon>
        <taxon>Liliopsida</taxon>
        <taxon>Poales</taxon>
        <taxon>Poaceae</taxon>
        <taxon>BOP clade</taxon>
        <taxon>Oryzoideae</taxon>
        <taxon>Oryzeae</taxon>
        <taxon>Oryzinae</taxon>
        <taxon>Oryza</taxon>
        <taxon>Oryza sativa</taxon>
    </lineage>
</organism>
<dbReference type="EMBL" id="CM000141">
    <property type="protein sequence ID" value="EEE61381.1"/>
    <property type="molecule type" value="Genomic_DNA"/>
</dbReference>
<evidence type="ECO:0000313" key="1">
    <source>
        <dbReference type="EMBL" id="EEE61381.1"/>
    </source>
</evidence>
<proteinExistence type="predicted"/>
<accession>B9FG97</accession>
<dbReference type="AlphaFoldDB" id="B9FG97"/>
<sequence length="167" mass="17381">MVFEVPTRFPRRLHRPNSSPSPALVPEVPFPVVWIRICPTSLASGVTWVQGRAAWIREEGATSVARLRRLRLHLPGAASAAREGGEEAGFALHAIAVVEAGGGGGGGSRMRRSRMALAFGGNSGGGLDGAGGVSLRCGGGSGAPRPASALRRGKKERGADVWVPWLK</sequence>